<evidence type="ECO:0000313" key="2">
    <source>
        <dbReference type="Proteomes" id="UP000245956"/>
    </source>
</evidence>
<name>A0A2U3DPJ5_PURLI</name>
<dbReference type="EMBL" id="LCWV01000083">
    <property type="protein sequence ID" value="PWI64177.1"/>
    <property type="molecule type" value="Genomic_DNA"/>
</dbReference>
<dbReference type="PANTHER" id="PTHR36182:SF1">
    <property type="entry name" value="PROTEIN, PUTATIVE (AFU_ORTHOLOGUE AFUA_6G10930)-RELATED"/>
    <property type="match status" value="1"/>
</dbReference>
<sequence>MRVISGVMAFGLGATAHAHMEMKYPPPLRSRFNPYVAEPDFNMVSPLKADGSDYPCKGYAELLGTPEGKPVIQWVAGNSYSMTITGNTVHNGGSCQASASFDRGSTWRVLHSYIGNCPVAGESHYNFSLPSDTPSGGMLFAWTWFNQVGNREMYMNCAAVTVKGGDRSGLHESDSLSTRPLVFAANVGNGMCTFEGKDLEFPQPGPNVTRNSRGTHAPGRGACLGWVGN</sequence>
<reference evidence="1 2" key="1">
    <citation type="journal article" date="2016" name="Front. Microbiol.">
        <title>Genome and transcriptome sequences reveal the specific parasitism of the nematophagous Purpureocillium lilacinum 36-1.</title>
        <authorList>
            <person name="Xie J."/>
            <person name="Li S."/>
            <person name="Mo C."/>
            <person name="Xiao X."/>
            <person name="Peng D."/>
            <person name="Wang G."/>
            <person name="Xiao Y."/>
        </authorList>
    </citation>
    <scope>NUCLEOTIDE SEQUENCE [LARGE SCALE GENOMIC DNA]</scope>
    <source>
        <strain evidence="1 2">36-1</strain>
    </source>
</reference>
<comment type="caution">
    <text evidence="1">The sequence shown here is derived from an EMBL/GenBank/DDBJ whole genome shotgun (WGS) entry which is preliminary data.</text>
</comment>
<organism evidence="1 2">
    <name type="scientific">Purpureocillium lilacinum</name>
    <name type="common">Paecilomyces lilacinus</name>
    <dbReference type="NCBI Taxonomy" id="33203"/>
    <lineage>
        <taxon>Eukaryota</taxon>
        <taxon>Fungi</taxon>
        <taxon>Dikarya</taxon>
        <taxon>Ascomycota</taxon>
        <taxon>Pezizomycotina</taxon>
        <taxon>Sordariomycetes</taxon>
        <taxon>Hypocreomycetidae</taxon>
        <taxon>Hypocreales</taxon>
        <taxon>Ophiocordycipitaceae</taxon>
        <taxon>Purpureocillium</taxon>
    </lineage>
</organism>
<dbReference type="AlphaFoldDB" id="A0A2U3DPJ5"/>
<proteinExistence type="predicted"/>
<accession>A0A2U3DPJ5</accession>
<gene>
    <name evidence="1" type="ORF">PCL_12060</name>
</gene>
<evidence type="ECO:0008006" key="3">
    <source>
        <dbReference type="Google" id="ProtNLM"/>
    </source>
</evidence>
<dbReference type="PANTHER" id="PTHR36182">
    <property type="entry name" value="PROTEIN, PUTATIVE (AFU_ORTHOLOGUE AFUA_6G10930)-RELATED"/>
    <property type="match status" value="1"/>
</dbReference>
<dbReference type="Gene3D" id="2.70.50.70">
    <property type="match status" value="1"/>
</dbReference>
<dbReference type="Proteomes" id="UP000245956">
    <property type="component" value="Unassembled WGS sequence"/>
</dbReference>
<evidence type="ECO:0000313" key="1">
    <source>
        <dbReference type="EMBL" id="PWI64177.1"/>
    </source>
</evidence>
<protein>
    <recommendedName>
        <fullName evidence="3">Extracellular protein</fullName>
    </recommendedName>
</protein>